<keyword evidence="2" id="KW-0677">Repeat</keyword>
<dbReference type="AlphaFoldDB" id="A0AAD3RDK7"/>
<dbReference type="Pfam" id="PF03160">
    <property type="entry name" value="Calx-beta"/>
    <property type="match status" value="1"/>
</dbReference>
<dbReference type="SUPFAM" id="SSF141072">
    <property type="entry name" value="CalX-like"/>
    <property type="match status" value="1"/>
</dbReference>
<dbReference type="Proteomes" id="UP001279410">
    <property type="component" value="Unassembled WGS sequence"/>
</dbReference>
<evidence type="ECO:0000259" key="4">
    <source>
        <dbReference type="Pfam" id="PF03160"/>
    </source>
</evidence>
<protein>
    <submittedName>
        <fullName evidence="5">Sodium/calcium exchanger 1-like isoform X1</fullName>
    </submittedName>
</protein>
<evidence type="ECO:0000313" key="6">
    <source>
        <dbReference type="Proteomes" id="UP001279410"/>
    </source>
</evidence>
<sequence length="50" mass="5760">MPPKDSTQVCSKTIKVKIIDDEEYEKNKTFYIEIGEPRLVESNDTKGREG</sequence>
<reference evidence="5" key="1">
    <citation type="submission" date="2022-08" db="EMBL/GenBank/DDBJ databases">
        <title>Genome sequencing of akame (Lates japonicus).</title>
        <authorList>
            <person name="Hashiguchi Y."/>
            <person name="Takahashi H."/>
        </authorList>
    </citation>
    <scope>NUCLEOTIDE SEQUENCE</scope>
    <source>
        <strain evidence="5">Kochi</strain>
    </source>
</reference>
<dbReference type="GO" id="GO:0007154">
    <property type="term" value="P:cell communication"/>
    <property type="evidence" value="ECO:0007669"/>
    <property type="project" value="InterPro"/>
</dbReference>
<evidence type="ECO:0000256" key="3">
    <source>
        <dbReference type="ARBA" id="ARBA00022837"/>
    </source>
</evidence>
<keyword evidence="6" id="KW-1185">Reference proteome</keyword>
<proteinExistence type="predicted"/>
<keyword evidence="1" id="KW-0732">Signal</keyword>
<feature type="domain" description="Calx-beta" evidence="4">
    <location>
        <begin position="10"/>
        <end position="43"/>
    </location>
</feature>
<dbReference type="InterPro" id="IPR003644">
    <property type="entry name" value="Calx_beta"/>
</dbReference>
<dbReference type="EMBL" id="BRZM01000093">
    <property type="protein sequence ID" value="GLD66434.1"/>
    <property type="molecule type" value="Genomic_DNA"/>
</dbReference>
<dbReference type="GO" id="GO:0016020">
    <property type="term" value="C:membrane"/>
    <property type="evidence" value="ECO:0007669"/>
    <property type="project" value="InterPro"/>
</dbReference>
<feature type="non-terminal residue" evidence="5">
    <location>
        <position position="1"/>
    </location>
</feature>
<evidence type="ECO:0000256" key="2">
    <source>
        <dbReference type="ARBA" id="ARBA00022737"/>
    </source>
</evidence>
<evidence type="ECO:0000313" key="5">
    <source>
        <dbReference type="EMBL" id="GLD66434.1"/>
    </source>
</evidence>
<accession>A0AAD3RDK7</accession>
<keyword evidence="3" id="KW-0106">Calcium</keyword>
<organism evidence="5 6">
    <name type="scientific">Lates japonicus</name>
    <name type="common">Japanese lates</name>
    <dbReference type="NCBI Taxonomy" id="270547"/>
    <lineage>
        <taxon>Eukaryota</taxon>
        <taxon>Metazoa</taxon>
        <taxon>Chordata</taxon>
        <taxon>Craniata</taxon>
        <taxon>Vertebrata</taxon>
        <taxon>Euteleostomi</taxon>
        <taxon>Actinopterygii</taxon>
        <taxon>Neopterygii</taxon>
        <taxon>Teleostei</taxon>
        <taxon>Neoteleostei</taxon>
        <taxon>Acanthomorphata</taxon>
        <taxon>Carangaria</taxon>
        <taxon>Carangaria incertae sedis</taxon>
        <taxon>Centropomidae</taxon>
        <taxon>Lates</taxon>
    </lineage>
</organism>
<name>A0AAD3RDK7_LATJO</name>
<evidence type="ECO:0000256" key="1">
    <source>
        <dbReference type="ARBA" id="ARBA00022729"/>
    </source>
</evidence>
<dbReference type="Gene3D" id="2.60.40.2030">
    <property type="match status" value="1"/>
</dbReference>
<dbReference type="InterPro" id="IPR038081">
    <property type="entry name" value="CalX-like_sf"/>
</dbReference>
<comment type="caution">
    <text evidence="5">The sequence shown here is derived from an EMBL/GenBank/DDBJ whole genome shotgun (WGS) entry which is preliminary data.</text>
</comment>
<gene>
    <name evidence="5" type="ORF">AKAME5_001782800</name>
</gene>